<evidence type="ECO:0000256" key="2">
    <source>
        <dbReference type="ARBA" id="ARBA00022598"/>
    </source>
</evidence>
<dbReference type="RefSeq" id="WP_138852470.1">
    <property type="nucleotide sequence ID" value="NZ_CP040710.1"/>
</dbReference>
<dbReference type="KEGG" id="asag:FGM00_08400"/>
<dbReference type="OrthoDB" id="9765680at2"/>
<dbReference type="PROSITE" id="PS00455">
    <property type="entry name" value="AMP_BINDING"/>
    <property type="match status" value="1"/>
</dbReference>
<dbReference type="PANTHER" id="PTHR43767:SF1">
    <property type="entry name" value="NONRIBOSOMAL PEPTIDE SYNTHASE PES1 (EUROFUNG)-RELATED"/>
    <property type="match status" value="1"/>
</dbReference>
<dbReference type="InterPro" id="IPR045851">
    <property type="entry name" value="AMP-bd_C_sf"/>
</dbReference>
<dbReference type="EMBL" id="CP040710">
    <property type="protein sequence ID" value="QCX00123.1"/>
    <property type="molecule type" value="Genomic_DNA"/>
</dbReference>
<dbReference type="CDD" id="cd05936">
    <property type="entry name" value="FC-FACS_FadD_like"/>
    <property type="match status" value="1"/>
</dbReference>
<feature type="domain" description="AMP-binding enzyme C-terminal" evidence="5">
    <location>
        <begin position="432"/>
        <end position="507"/>
    </location>
</feature>
<evidence type="ECO:0000259" key="4">
    <source>
        <dbReference type="Pfam" id="PF00501"/>
    </source>
</evidence>
<keyword evidence="3" id="KW-0472">Membrane</keyword>
<dbReference type="FunFam" id="3.30.300.30:FF:000008">
    <property type="entry name" value="2,3-dihydroxybenzoate-AMP ligase"/>
    <property type="match status" value="1"/>
</dbReference>
<dbReference type="InterPro" id="IPR000873">
    <property type="entry name" value="AMP-dep_synth/lig_dom"/>
</dbReference>
<name>A0A5B7SSY3_9FLAO</name>
<dbReference type="NCBIfam" id="NF004837">
    <property type="entry name" value="PRK06187.1"/>
    <property type="match status" value="1"/>
</dbReference>
<feature type="domain" description="AMP-dependent synthetase/ligase" evidence="4">
    <location>
        <begin position="9"/>
        <end position="382"/>
    </location>
</feature>
<dbReference type="Gene3D" id="3.40.50.12780">
    <property type="entry name" value="N-terminal domain of ligase-like"/>
    <property type="match status" value="1"/>
</dbReference>
<dbReference type="InterPro" id="IPR025110">
    <property type="entry name" value="AMP-bd_C"/>
</dbReference>
<dbReference type="PANTHER" id="PTHR43767">
    <property type="entry name" value="LONG-CHAIN-FATTY-ACID--COA LIGASE"/>
    <property type="match status" value="1"/>
</dbReference>
<organism evidence="6 7">
    <name type="scientific">Aggregatimonas sangjinii</name>
    <dbReference type="NCBI Taxonomy" id="2583587"/>
    <lineage>
        <taxon>Bacteria</taxon>
        <taxon>Pseudomonadati</taxon>
        <taxon>Bacteroidota</taxon>
        <taxon>Flavobacteriia</taxon>
        <taxon>Flavobacteriales</taxon>
        <taxon>Flavobacteriaceae</taxon>
        <taxon>Aggregatimonas</taxon>
    </lineage>
</organism>
<reference evidence="6 7" key="1">
    <citation type="submission" date="2019-05" db="EMBL/GenBank/DDBJ databases">
        <title>Genome sequencing of F202Z8.</title>
        <authorList>
            <person name="Kwon Y.M."/>
        </authorList>
    </citation>
    <scope>NUCLEOTIDE SEQUENCE [LARGE SCALE GENOMIC DNA]</scope>
    <source>
        <strain evidence="6 7">F202Z8</strain>
    </source>
</reference>
<dbReference type="GO" id="GO:0016878">
    <property type="term" value="F:acid-thiol ligase activity"/>
    <property type="evidence" value="ECO:0007669"/>
    <property type="project" value="UniProtKB-ARBA"/>
</dbReference>
<dbReference type="AlphaFoldDB" id="A0A5B7SSY3"/>
<evidence type="ECO:0000256" key="3">
    <source>
        <dbReference type="SAM" id="Phobius"/>
    </source>
</evidence>
<proteinExistence type="inferred from homology"/>
<dbReference type="Pfam" id="PF13193">
    <property type="entry name" value="AMP-binding_C"/>
    <property type="match status" value="1"/>
</dbReference>
<dbReference type="Pfam" id="PF00501">
    <property type="entry name" value="AMP-binding"/>
    <property type="match status" value="1"/>
</dbReference>
<keyword evidence="7" id="KW-1185">Reference proteome</keyword>
<dbReference type="SUPFAM" id="SSF56801">
    <property type="entry name" value="Acetyl-CoA synthetase-like"/>
    <property type="match status" value="1"/>
</dbReference>
<protein>
    <submittedName>
        <fullName evidence="6">Long-chain fatty acid--CoA ligase</fullName>
    </submittedName>
</protein>
<dbReference type="InterPro" id="IPR020845">
    <property type="entry name" value="AMP-binding_CS"/>
</dbReference>
<dbReference type="Gene3D" id="3.30.300.30">
    <property type="match status" value="1"/>
</dbReference>
<evidence type="ECO:0000313" key="7">
    <source>
        <dbReference type="Proteomes" id="UP000310017"/>
    </source>
</evidence>
<evidence type="ECO:0000256" key="1">
    <source>
        <dbReference type="ARBA" id="ARBA00006432"/>
    </source>
</evidence>
<dbReference type="Proteomes" id="UP000310017">
    <property type="component" value="Chromosome"/>
</dbReference>
<evidence type="ECO:0000313" key="6">
    <source>
        <dbReference type="EMBL" id="QCX00123.1"/>
    </source>
</evidence>
<dbReference type="InterPro" id="IPR042099">
    <property type="entry name" value="ANL_N_sf"/>
</dbReference>
<dbReference type="InterPro" id="IPR050237">
    <property type="entry name" value="ATP-dep_AMP-bd_enzyme"/>
</dbReference>
<keyword evidence="3" id="KW-1133">Transmembrane helix</keyword>
<keyword evidence="2 6" id="KW-0436">Ligase</keyword>
<sequence length="516" mass="56205">MLNLATLLENSAFKFPNKIAFTFMDTSLSFAQINAAANQVANGLVAIGIQPGDKVALSCFNLPYFPIIYNGILKAGAAVVPLSVLLKADEIKYHLENSEAKAYFCFEGTEELPMGKMGHAGFTETTDCKHFYMIMSKPEMPAPIEGIKTLGSLMVGQPAHFDTVPTAATDTAVIVYTSGTTGKPKGAELSHSNLIMNTVLSSNLFDAKAEDTFLIVLPLFHIFAMTVLMNAGLYVGATSILMPRFDAEGVLQLMDAHKVTVFAGVPTMYWGLNSYLDQNEYDISSIKKTLKGCLSGGASLPIPVLEKFEKHFEVAILEGYGMSEGSPVVTFNQYDVGTKAGSIGTPVWGVQVKLVDEEGNDVAAGEKGELLYKGHNVMKGYYNDPEATEQTIQNGWLHSGDIAVKDEDGFYYIVDRTKDMIIRGGLNVYPREVEEVMMKHPAVSMVAVIGVPDDEKGEEIKAFVVLNEGDTASKQELMEYTKANIAAYKYPRIITLTDALPMSATGKILKKELRKV</sequence>
<accession>A0A5B7SSY3</accession>
<comment type="similarity">
    <text evidence="1">Belongs to the ATP-dependent AMP-binding enzyme family.</text>
</comment>
<keyword evidence="3" id="KW-0812">Transmembrane</keyword>
<feature type="transmembrane region" description="Helical" evidence="3">
    <location>
        <begin position="213"/>
        <end position="235"/>
    </location>
</feature>
<gene>
    <name evidence="6" type="ORF">FGM00_08400</name>
</gene>
<evidence type="ECO:0000259" key="5">
    <source>
        <dbReference type="Pfam" id="PF13193"/>
    </source>
</evidence>